<dbReference type="InterPro" id="IPR025484">
    <property type="entry name" value="DUF4376"/>
</dbReference>
<organism evidence="2 3">
    <name type="scientific">Tritonibacter mobilis F1926</name>
    <dbReference type="NCBI Taxonomy" id="1265309"/>
    <lineage>
        <taxon>Bacteria</taxon>
        <taxon>Pseudomonadati</taxon>
        <taxon>Pseudomonadota</taxon>
        <taxon>Alphaproteobacteria</taxon>
        <taxon>Rhodobacterales</taxon>
        <taxon>Paracoccaceae</taxon>
        <taxon>Tritonibacter</taxon>
    </lineage>
</organism>
<protein>
    <recommendedName>
        <fullName evidence="1">DUF4376 domain-containing protein</fullName>
    </recommendedName>
</protein>
<dbReference type="EMBL" id="CP015230">
    <property type="protein sequence ID" value="ANP41947.1"/>
    <property type="molecule type" value="Genomic_DNA"/>
</dbReference>
<sequence length="126" mass="13666">MSIITIRPKTPTGADVNAERDRRLHMQPFTVAGYNATIVVEGDASDRQNLLALGTIAQGMIEAGSTDLMQYRDGANVVHALTPAQMHELWMKGAALISAVSRASWLLKDDPNGIPADFAEDSYWPA</sequence>
<evidence type="ECO:0000259" key="1">
    <source>
        <dbReference type="Pfam" id="PF14301"/>
    </source>
</evidence>
<gene>
    <name evidence="2" type="ORF">K529_014315</name>
</gene>
<dbReference type="KEGG" id="rmb:K529_014315"/>
<reference evidence="2 3" key="1">
    <citation type="journal article" date="2016" name="ISME J.">
        <title>Global occurrence and heterogeneity of the Roseobacter-clade species Ruegeria mobilis.</title>
        <authorList>
            <person name="Sonnenschein E."/>
            <person name="Gram L."/>
        </authorList>
    </citation>
    <scope>NUCLEOTIDE SEQUENCE [LARGE SCALE GENOMIC DNA]</scope>
    <source>
        <strain evidence="2 3">F1926</strain>
    </source>
</reference>
<name>A0A1B1A606_9RHOB</name>
<dbReference type="GeneID" id="28251031"/>
<dbReference type="STRING" id="1265309.K529_014315"/>
<dbReference type="OrthoDB" id="7870359at2"/>
<evidence type="ECO:0000313" key="3">
    <source>
        <dbReference type="Proteomes" id="UP000013243"/>
    </source>
</evidence>
<dbReference type="RefSeq" id="WP_005629797.1">
    <property type="nucleotide sequence ID" value="NZ_CP015230.1"/>
</dbReference>
<dbReference type="Proteomes" id="UP000013243">
    <property type="component" value="Chromosome"/>
</dbReference>
<evidence type="ECO:0000313" key="2">
    <source>
        <dbReference type="EMBL" id="ANP41947.1"/>
    </source>
</evidence>
<feature type="domain" description="DUF4376" evidence="1">
    <location>
        <begin position="14"/>
        <end position="112"/>
    </location>
</feature>
<proteinExistence type="predicted"/>
<dbReference type="Pfam" id="PF14301">
    <property type="entry name" value="DUF4376"/>
    <property type="match status" value="1"/>
</dbReference>
<accession>A0A1B1A606</accession>
<dbReference type="AlphaFoldDB" id="A0A1B1A606"/>